<organism evidence="1 2">
    <name type="scientific">Candidatus Thermofonsia Clade 3 bacterium</name>
    <dbReference type="NCBI Taxonomy" id="2364212"/>
    <lineage>
        <taxon>Bacteria</taxon>
        <taxon>Bacillati</taxon>
        <taxon>Chloroflexota</taxon>
        <taxon>Candidatus Thermofontia</taxon>
        <taxon>Candidatus Thermofonsia Clade 3</taxon>
    </lineage>
</organism>
<dbReference type="AlphaFoldDB" id="A0A2M8QFX3"/>
<dbReference type="SUPFAM" id="SSF74784">
    <property type="entry name" value="Translin"/>
    <property type="match status" value="1"/>
</dbReference>
<dbReference type="Proteomes" id="UP000230790">
    <property type="component" value="Unassembled WGS sequence"/>
</dbReference>
<dbReference type="EMBL" id="PGTN01000008">
    <property type="protein sequence ID" value="PJF48711.1"/>
    <property type="molecule type" value="Genomic_DNA"/>
</dbReference>
<reference evidence="1 2" key="1">
    <citation type="submission" date="2017-11" db="EMBL/GenBank/DDBJ databases">
        <title>Evolution of Phototrophy in the Chloroflexi Phylum Driven by Horizontal Gene Transfer.</title>
        <authorList>
            <person name="Ward L.M."/>
            <person name="Hemp J."/>
            <person name="Shih P.M."/>
            <person name="Mcglynn S.E."/>
            <person name="Fischer W."/>
        </authorList>
    </citation>
    <scope>NUCLEOTIDE SEQUENCE [LARGE SCALE GENOMIC DNA]</scope>
    <source>
        <strain evidence="1">JP3_7</strain>
    </source>
</reference>
<dbReference type="CDD" id="cd14820">
    <property type="entry name" value="TRAX"/>
    <property type="match status" value="1"/>
</dbReference>
<dbReference type="InterPro" id="IPR036081">
    <property type="entry name" value="Translin_sf"/>
</dbReference>
<evidence type="ECO:0000313" key="2">
    <source>
        <dbReference type="Proteomes" id="UP000230790"/>
    </source>
</evidence>
<accession>A0A2M8QFX3</accession>
<proteinExistence type="predicted"/>
<protein>
    <submittedName>
        <fullName evidence="1">Haloacid dehalogenase</fullName>
    </submittedName>
</protein>
<dbReference type="Gene3D" id="1.20.58.2140">
    <property type="match status" value="1"/>
</dbReference>
<name>A0A2M8QFX3_9CHLR</name>
<evidence type="ECO:0000313" key="1">
    <source>
        <dbReference type="EMBL" id="PJF48711.1"/>
    </source>
</evidence>
<sequence>MADSPLAKIGERIRENLLAKNAARDRAVNLSRELIRYCSLAIRASHRDEWDEADRLLGEARRAADELVTVVQPYPDLCFSGYTQDALKELAEAHIALAIAQNKTVPAPEEIGVEYAAYLNGLAEAAGELRRRVLDEIRGGHSQEAERLLAAMDEIYDVLVMMDFPEAITGGLRRNTDMVRGVLERTRSDLTVSFRESELKAAIDALREKLN</sequence>
<comment type="caution">
    <text evidence="1">The sequence shown here is derived from an EMBL/GenBank/DDBJ whole genome shotgun (WGS) entry which is preliminary data.</text>
</comment>
<dbReference type="GO" id="GO:0043565">
    <property type="term" value="F:sequence-specific DNA binding"/>
    <property type="evidence" value="ECO:0007669"/>
    <property type="project" value="InterPro"/>
</dbReference>
<gene>
    <name evidence="1" type="ORF">CUN48_02225</name>
</gene>